<evidence type="ECO:0000256" key="1">
    <source>
        <dbReference type="SAM" id="Phobius"/>
    </source>
</evidence>
<evidence type="ECO:0000313" key="2">
    <source>
        <dbReference type="EMBL" id="KAK0408656.1"/>
    </source>
</evidence>
<evidence type="ECO:0000313" key="3">
    <source>
        <dbReference type="Proteomes" id="UP001175271"/>
    </source>
</evidence>
<keyword evidence="1" id="KW-0472">Membrane</keyword>
<sequence length="178" mass="19570">MCDDSDKCLFGRIHVVTGTLIISIFTIGLHGLTMALSFYQPPTTVKYESEDANEVVLDHARGMDLAAVIGGVLAFIALRMETSKLLLPLMIKMAISVIGTALDSIAPLFGIHIPQMIYYFQGTKLFFIKEYAASAETAIVTAGVVLEALLFRAVYRCYVYLKSLPCNARDVPVQMQNI</sequence>
<keyword evidence="1" id="KW-1133">Transmembrane helix</keyword>
<dbReference type="EMBL" id="JAUCMV010000003">
    <property type="protein sequence ID" value="KAK0408656.1"/>
    <property type="molecule type" value="Genomic_DNA"/>
</dbReference>
<keyword evidence="3" id="KW-1185">Reference proteome</keyword>
<feature type="transmembrane region" description="Helical" evidence="1">
    <location>
        <begin position="59"/>
        <end position="78"/>
    </location>
</feature>
<name>A0AA39HP08_9BILA</name>
<gene>
    <name evidence="2" type="ORF">QR680_004078</name>
</gene>
<protein>
    <submittedName>
        <fullName evidence="2">Uncharacterized protein</fullName>
    </submittedName>
</protein>
<dbReference type="AlphaFoldDB" id="A0AA39HP08"/>
<feature type="transmembrane region" description="Helical" evidence="1">
    <location>
        <begin position="131"/>
        <end position="155"/>
    </location>
</feature>
<accession>A0AA39HP08</accession>
<feature type="transmembrane region" description="Helical" evidence="1">
    <location>
        <begin position="90"/>
        <end position="111"/>
    </location>
</feature>
<dbReference type="Proteomes" id="UP001175271">
    <property type="component" value="Unassembled WGS sequence"/>
</dbReference>
<comment type="caution">
    <text evidence="2">The sequence shown here is derived from an EMBL/GenBank/DDBJ whole genome shotgun (WGS) entry which is preliminary data.</text>
</comment>
<proteinExistence type="predicted"/>
<keyword evidence="1" id="KW-0812">Transmembrane</keyword>
<organism evidence="2 3">
    <name type="scientific">Steinernema hermaphroditum</name>
    <dbReference type="NCBI Taxonomy" id="289476"/>
    <lineage>
        <taxon>Eukaryota</taxon>
        <taxon>Metazoa</taxon>
        <taxon>Ecdysozoa</taxon>
        <taxon>Nematoda</taxon>
        <taxon>Chromadorea</taxon>
        <taxon>Rhabditida</taxon>
        <taxon>Tylenchina</taxon>
        <taxon>Panagrolaimomorpha</taxon>
        <taxon>Strongyloidoidea</taxon>
        <taxon>Steinernematidae</taxon>
        <taxon>Steinernema</taxon>
    </lineage>
</organism>
<feature type="transmembrane region" description="Helical" evidence="1">
    <location>
        <begin position="15"/>
        <end position="39"/>
    </location>
</feature>
<reference evidence="2" key="1">
    <citation type="submission" date="2023-06" db="EMBL/GenBank/DDBJ databases">
        <title>Genomic analysis of the entomopathogenic nematode Steinernema hermaphroditum.</title>
        <authorList>
            <person name="Schwarz E.M."/>
            <person name="Heppert J.K."/>
            <person name="Baniya A."/>
            <person name="Schwartz H.T."/>
            <person name="Tan C.-H."/>
            <person name="Antoshechkin I."/>
            <person name="Sternberg P.W."/>
            <person name="Goodrich-Blair H."/>
            <person name="Dillman A.R."/>
        </authorList>
    </citation>
    <scope>NUCLEOTIDE SEQUENCE</scope>
    <source>
        <strain evidence="2">PS9179</strain>
        <tissue evidence="2">Whole animal</tissue>
    </source>
</reference>